<protein>
    <submittedName>
        <fullName evidence="1">Uncharacterized protein</fullName>
    </submittedName>
</protein>
<evidence type="ECO:0000313" key="2">
    <source>
        <dbReference type="Proteomes" id="UP000238479"/>
    </source>
</evidence>
<dbReference type="EMBL" id="PDCK01000045">
    <property type="protein sequence ID" value="PRQ19178.1"/>
    <property type="molecule type" value="Genomic_DNA"/>
</dbReference>
<evidence type="ECO:0000313" key="1">
    <source>
        <dbReference type="EMBL" id="PRQ19178.1"/>
    </source>
</evidence>
<accession>A0A2P6PB84</accession>
<dbReference type="Gramene" id="PRQ19178">
    <property type="protein sequence ID" value="PRQ19178"/>
    <property type="gene ID" value="RchiOBHm_Chr7g0214331"/>
</dbReference>
<sequence>MLKLPLYISTRRFTRLLSLNPEKGQKFRYKNRFTTVLVKLFKCGLIASWLETKNSGRQYVH</sequence>
<name>A0A2P6PB84_ROSCH</name>
<proteinExistence type="predicted"/>
<reference evidence="1 2" key="1">
    <citation type="journal article" date="2018" name="Nat. Genet.">
        <title>The Rosa genome provides new insights in the design of modern roses.</title>
        <authorList>
            <person name="Bendahmane M."/>
        </authorList>
    </citation>
    <scope>NUCLEOTIDE SEQUENCE [LARGE SCALE GENOMIC DNA]</scope>
    <source>
        <strain evidence="2">cv. Old Blush</strain>
    </source>
</reference>
<dbReference type="AlphaFoldDB" id="A0A2P6PB84"/>
<gene>
    <name evidence="1" type="ORF">RchiOBHm_Chr7g0214331</name>
</gene>
<keyword evidence="2" id="KW-1185">Reference proteome</keyword>
<comment type="caution">
    <text evidence="1">The sequence shown here is derived from an EMBL/GenBank/DDBJ whole genome shotgun (WGS) entry which is preliminary data.</text>
</comment>
<organism evidence="1 2">
    <name type="scientific">Rosa chinensis</name>
    <name type="common">China rose</name>
    <dbReference type="NCBI Taxonomy" id="74649"/>
    <lineage>
        <taxon>Eukaryota</taxon>
        <taxon>Viridiplantae</taxon>
        <taxon>Streptophyta</taxon>
        <taxon>Embryophyta</taxon>
        <taxon>Tracheophyta</taxon>
        <taxon>Spermatophyta</taxon>
        <taxon>Magnoliopsida</taxon>
        <taxon>eudicotyledons</taxon>
        <taxon>Gunneridae</taxon>
        <taxon>Pentapetalae</taxon>
        <taxon>rosids</taxon>
        <taxon>fabids</taxon>
        <taxon>Rosales</taxon>
        <taxon>Rosaceae</taxon>
        <taxon>Rosoideae</taxon>
        <taxon>Rosoideae incertae sedis</taxon>
        <taxon>Rosa</taxon>
    </lineage>
</organism>
<dbReference type="Proteomes" id="UP000238479">
    <property type="component" value="Chromosome 7"/>
</dbReference>